<evidence type="ECO:0000313" key="2">
    <source>
        <dbReference type="Proteomes" id="UP000011528"/>
    </source>
</evidence>
<organism evidence="1 2">
    <name type="scientific">Halorubrum distributum JCM 13916</name>
    <dbReference type="NCBI Taxonomy" id="1230455"/>
    <lineage>
        <taxon>Archaea</taxon>
        <taxon>Methanobacteriati</taxon>
        <taxon>Methanobacteriota</taxon>
        <taxon>Stenosarchaea group</taxon>
        <taxon>Halobacteria</taxon>
        <taxon>Halobacteriales</taxon>
        <taxon>Haloferacaceae</taxon>
        <taxon>Halorubrum</taxon>
        <taxon>Halorubrum distributum group</taxon>
    </lineage>
</organism>
<accession>M0PDJ9</accession>
<reference evidence="1 2" key="1">
    <citation type="journal article" date="2014" name="PLoS Genet.">
        <title>Phylogenetically driven sequencing of extremely halophilic archaea reveals strategies for static and dynamic osmo-response.</title>
        <authorList>
            <person name="Becker E.A."/>
            <person name="Seitzer P.M."/>
            <person name="Tritt A."/>
            <person name="Larsen D."/>
            <person name="Krusor M."/>
            <person name="Yao A.I."/>
            <person name="Wu D."/>
            <person name="Madern D."/>
            <person name="Eisen J.A."/>
            <person name="Darling A.E."/>
            <person name="Facciotti M.T."/>
        </authorList>
    </citation>
    <scope>NUCLEOTIDE SEQUENCE [LARGE SCALE GENOMIC DNA]</scope>
    <source>
        <strain evidence="1 2">JCM 13916</strain>
    </source>
</reference>
<dbReference type="STRING" id="1230455.C462_16130"/>
<dbReference type="Proteomes" id="UP000011528">
    <property type="component" value="Unassembled WGS sequence"/>
</dbReference>
<dbReference type="EMBL" id="AOJJ01000091">
    <property type="protein sequence ID" value="EMA66910.1"/>
    <property type="molecule type" value="Genomic_DNA"/>
</dbReference>
<gene>
    <name evidence="1" type="ORF">C462_16130</name>
</gene>
<name>M0PDJ9_9EURY</name>
<dbReference type="PATRIC" id="fig|1230455.3.peg.3143"/>
<comment type="caution">
    <text evidence="1">The sequence shown here is derived from an EMBL/GenBank/DDBJ whole genome shotgun (WGS) entry which is preliminary data.</text>
</comment>
<protein>
    <submittedName>
        <fullName evidence="1">Uncharacterized protein</fullName>
    </submittedName>
</protein>
<evidence type="ECO:0000313" key="1">
    <source>
        <dbReference type="EMBL" id="EMA66910.1"/>
    </source>
</evidence>
<dbReference type="AlphaFoldDB" id="M0PDJ9"/>
<sequence length="83" mass="9344">MLGYVSHHFTIFEFDRLFEKHNVVLFECVCDLNRSAPGESPVTVESDTDVPSDGISHGFEEGGDFVDLCVRQRVLVVSERITL</sequence>
<proteinExistence type="predicted"/>